<reference evidence="1 2" key="1">
    <citation type="submission" date="2024-01" db="EMBL/GenBank/DDBJ databases">
        <title>Characterization of antibiotic resistant novel bacterial strains and their environmental applications.</title>
        <authorList>
            <person name="Manzoor S."/>
            <person name="Abbas S."/>
            <person name="Arshad M."/>
            <person name="Ahmed I."/>
        </authorList>
    </citation>
    <scope>NUCLEOTIDE SEQUENCE [LARGE SCALE GENOMIC DNA]</scope>
    <source>
        <strain evidence="1 2">NCCP-602</strain>
    </source>
</reference>
<keyword evidence="2" id="KW-1185">Reference proteome</keyword>
<protein>
    <submittedName>
        <fullName evidence="1">Uncharacterized protein</fullName>
    </submittedName>
</protein>
<proteinExistence type="predicted"/>
<dbReference type="Proteomes" id="UP001498238">
    <property type="component" value="Unassembled WGS sequence"/>
</dbReference>
<dbReference type="EMBL" id="BAAAAF010000022">
    <property type="protein sequence ID" value="GAA0037319.1"/>
    <property type="molecule type" value="Genomic_DNA"/>
</dbReference>
<evidence type="ECO:0000313" key="2">
    <source>
        <dbReference type="Proteomes" id="UP001498238"/>
    </source>
</evidence>
<accession>A0ABN0SSZ3</accession>
<gene>
    <name evidence="1" type="ORF">NCCP602_32810</name>
</gene>
<sequence length="105" mass="10524">MCSGGVPFAVVGGVPFAMVGGVSLPEMCGVSFAESSDMTKGLSQSSVSRGSCACGLREFGLCACGLRGCGHGPVDGGDEYGCPAHLVRPARQVCRGHLLGPAHLV</sequence>
<organism evidence="1 2">
    <name type="scientific">Brevibacterium metallidurans</name>
    <dbReference type="NCBI Taxonomy" id="1482676"/>
    <lineage>
        <taxon>Bacteria</taxon>
        <taxon>Bacillati</taxon>
        <taxon>Actinomycetota</taxon>
        <taxon>Actinomycetes</taxon>
        <taxon>Micrococcales</taxon>
        <taxon>Brevibacteriaceae</taxon>
        <taxon>Brevibacterium</taxon>
    </lineage>
</organism>
<comment type="caution">
    <text evidence="1">The sequence shown here is derived from an EMBL/GenBank/DDBJ whole genome shotgun (WGS) entry which is preliminary data.</text>
</comment>
<name>A0ABN0SSZ3_9MICO</name>
<evidence type="ECO:0000313" key="1">
    <source>
        <dbReference type="EMBL" id="GAA0037319.1"/>
    </source>
</evidence>